<keyword evidence="9" id="KW-0812">Transmembrane</keyword>
<dbReference type="Pfam" id="PF00512">
    <property type="entry name" value="HisKA"/>
    <property type="match status" value="1"/>
</dbReference>
<evidence type="ECO:0000256" key="9">
    <source>
        <dbReference type="SAM" id="Phobius"/>
    </source>
</evidence>
<dbReference type="InterPro" id="IPR035965">
    <property type="entry name" value="PAS-like_dom_sf"/>
</dbReference>
<dbReference type="InterPro" id="IPR036097">
    <property type="entry name" value="HisK_dim/P_sf"/>
</dbReference>
<feature type="transmembrane region" description="Helical" evidence="9">
    <location>
        <begin position="40"/>
        <end position="63"/>
    </location>
</feature>
<evidence type="ECO:0000256" key="4">
    <source>
        <dbReference type="ARBA" id="ARBA00022741"/>
    </source>
</evidence>
<dbReference type="EMBL" id="CP104003">
    <property type="protein sequence ID" value="UWM53747.1"/>
    <property type="molecule type" value="Genomic_DNA"/>
</dbReference>
<evidence type="ECO:0000313" key="11">
    <source>
        <dbReference type="EMBL" id="UWM53747.1"/>
    </source>
</evidence>
<dbReference type="PANTHER" id="PTHR42878:SF7">
    <property type="entry name" value="SENSOR HISTIDINE KINASE GLRK"/>
    <property type="match status" value="1"/>
</dbReference>
<dbReference type="Proteomes" id="UP001057580">
    <property type="component" value="Chromosome"/>
</dbReference>
<keyword evidence="7" id="KW-0902">Two-component regulatory system</keyword>
<dbReference type="GO" id="GO:0000156">
    <property type="term" value="F:phosphorelay response regulator activity"/>
    <property type="evidence" value="ECO:0007669"/>
    <property type="project" value="TreeGrafter"/>
</dbReference>
<dbReference type="EC" id="2.7.13.3" evidence="2"/>
<keyword evidence="3" id="KW-0808">Transferase</keyword>
<dbReference type="Pfam" id="PF02518">
    <property type="entry name" value="HATPase_c"/>
    <property type="match status" value="1"/>
</dbReference>
<dbReference type="GeneID" id="74944078"/>
<dbReference type="SUPFAM" id="SSF55785">
    <property type="entry name" value="PYP-like sensor domain (PAS domain)"/>
    <property type="match status" value="1"/>
</dbReference>
<dbReference type="Pfam" id="PF16927">
    <property type="entry name" value="HisKA_7TM"/>
    <property type="match status" value="1"/>
</dbReference>
<dbReference type="SMART" id="SM00387">
    <property type="entry name" value="HATPase_c"/>
    <property type="match status" value="1"/>
</dbReference>
<protein>
    <recommendedName>
        <fullName evidence="2">histidine kinase</fullName>
        <ecNumber evidence="2">2.7.13.3</ecNumber>
    </recommendedName>
</protein>
<dbReference type="InterPro" id="IPR003661">
    <property type="entry name" value="HisK_dim/P_dom"/>
</dbReference>
<reference evidence="11" key="1">
    <citation type="submission" date="2022-09" db="EMBL/GenBank/DDBJ databases">
        <title>Diverse halophilic archaea isolated from saline environments.</title>
        <authorList>
            <person name="Cui H.-L."/>
        </authorList>
    </citation>
    <scope>NUCLEOTIDE SEQUENCE</scope>
    <source>
        <strain evidence="11">ZS-35-S2</strain>
    </source>
</reference>
<dbReference type="RefSeq" id="WP_260592741.1">
    <property type="nucleotide sequence ID" value="NZ_CP104003.1"/>
</dbReference>
<evidence type="ECO:0000256" key="8">
    <source>
        <dbReference type="SAM" id="MobiDB-lite"/>
    </source>
</evidence>
<gene>
    <name evidence="11" type="ORF">N0B31_16610</name>
</gene>
<accession>A0A9E7UA87</accession>
<evidence type="ECO:0000256" key="1">
    <source>
        <dbReference type="ARBA" id="ARBA00000085"/>
    </source>
</evidence>
<feature type="transmembrane region" description="Helical" evidence="9">
    <location>
        <begin position="105"/>
        <end position="128"/>
    </location>
</feature>
<feature type="transmembrane region" description="Helical" evidence="9">
    <location>
        <begin position="6"/>
        <end position="28"/>
    </location>
</feature>
<feature type="transmembrane region" description="Helical" evidence="9">
    <location>
        <begin position="75"/>
        <end position="93"/>
    </location>
</feature>
<comment type="catalytic activity">
    <reaction evidence="1">
        <text>ATP + protein L-histidine = ADP + protein N-phospho-L-histidine.</text>
        <dbReference type="EC" id="2.7.13.3"/>
    </reaction>
</comment>
<sequence length="600" mass="64614">MNITSAQFAYIVAFGLAAVVSFATVGWVHDRYDARGTRPFVYTFAVVGTSALVAATHVAAAASRPVTEVATALELALPAAAAVGWLWFAARYTDHWLCDHRPAKAVVAGFLLVAVVVPLTNPLHGLVYPAFELAATPFVHYEPVKGPLHYAITVASYVPFVVGTGLLVRLLYDTRYLSRAILSLLFGAAALAGANALPYLVTVPIDHNPLYMPLGATLAGIGAAAALNYDLFTVTPVARRTVVTAIRDPILTVDKTGRVVDVNPAFVETFTDAEAGEAVVYEPVETVAPVVAGAVTEAVERERAEEGVLEVTDERDDRRYTLSVSPVESGAHLLGHTLVFRDVTEAVRSRRELERQNEQLDEFARTAAHNLRNPLGAVSGFTDVLGSHLEAVEEGRAEYDHTLVSESLAQVTRHAERMDGIVGDFLRVMRDSKTVTSFEPVDVVAAVESARSLLEDDPLRVTVDRPGVVYGDRLRVAILLRSVFQSSLDRVDEGEPVEVRVRVTDDGLELTDDAGSIPPGDCEMLLEHGQTSHYEVTGLGLVVARTLAQVHHWEVEAEPHADGVRVRVTGAETAVEPGADDPDALDHPGPPHPDDPGGRR</sequence>
<evidence type="ECO:0000256" key="2">
    <source>
        <dbReference type="ARBA" id="ARBA00012438"/>
    </source>
</evidence>
<dbReference type="InterPro" id="IPR031621">
    <property type="entry name" value="HisKA_7TM"/>
</dbReference>
<dbReference type="Pfam" id="PF08448">
    <property type="entry name" value="PAS_4"/>
    <property type="match status" value="1"/>
</dbReference>
<dbReference type="Gene3D" id="3.30.565.10">
    <property type="entry name" value="Histidine kinase-like ATPase, C-terminal domain"/>
    <property type="match status" value="1"/>
</dbReference>
<proteinExistence type="predicted"/>
<organism evidence="11 12">
    <name type="scientific">Salinirubellus salinus</name>
    <dbReference type="NCBI Taxonomy" id="1364945"/>
    <lineage>
        <taxon>Archaea</taxon>
        <taxon>Methanobacteriati</taxon>
        <taxon>Methanobacteriota</taxon>
        <taxon>Stenosarchaea group</taxon>
        <taxon>Halobacteria</taxon>
        <taxon>Halobacteriales</taxon>
        <taxon>Natronomonadaceae</taxon>
        <taxon>Salinirubellus</taxon>
    </lineage>
</organism>
<dbReference type="InterPro" id="IPR050351">
    <property type="entry name" value="BphY/WalK/GraS-like"/>
</dbReference>
<dbReference type="InterPro" id="IPR005467">
    <property type="entry name" value="His_kinase_dom"/>
</dbReference>
<keyword evidence="9" id="KW-1133">Transmembrane helix</keyword>
<dbReference type="GO" id="GO:0007234">
    <property type="term" value="P:osmosensory signaling via phosphorelay pathway"/>
    <property type="evidence" value="ECO:0007669"/>
    <property type="project" value="TreeGrafter"/>
</dbReference>
<feature type="transmembrane region" description="Helical" evidence="9">
    <location>
        <begin position="180"/>
        <end position="198"/>
    </location>
</feature>
<dbReference type="AlphaFoldDB" id="A0A9E7UA87"/>
<dbReference type="PROSITE" id="PS50109">
    <property type="entry name" value="HIS_KIN"/>
    <property type="match status" value="1"/>
</dbReference>
<dbReference type="Gene3D" id="1.10.287.130">
    <property type="match status" value="1"/>
</dbReference>
<dbReference type="SUPFAM" id="SSF55874">
    <property type="entry name" value="ATPase domain of HSP90 chaperone/DNA topoisomerase II/histidine kinase"/>
    <property type="match status" value="1"/>
</dbReference>
<feature type="region of interest" description="Disordered" evidence="8">
    <location>
        <begin position="570"/>
        <end position="600"/>
    </location>
</feature>
<dbReference type="InterPro" id="IPR013656">
    <property type="entry name" value="PAS_4"/>
</dbReference>
<keyword evidence="4" id="KW-0547">Nucleotide-binding</keyword>
<evidence type="ECO:0000256" key="7">
    <source>
        <dbReference type="ARBA" id="ARBA00023012"/>
    </source>
</evidence>
<feature type="transmembrane region" description="Helical" evidence="9">
    <location>
        <begin position="148"/>
        <end position="168"/>
    </location>
</feature>
<name>A0A9E7UA87_9EURY</name>
<keyword evidence="6" id="KW-0067">ATP-binding</keyword>
<dbReference type="CDD" id="cd00082">
    <property type="entry name" value="HisKA"/>
    <property type="match status" value="1"/>
</dbReference>
<keyword evidence="12" id="KW-1185">Reference proteome</keyword>
<feature type="domain" description="Histidine kinase" evidence="10">
    <location>
        <begin position="366"/>
        <end position="574"/>
    </location>
</feature>
<dbReference type="KEGG" id="ssai:N0B31_16610"/>
<dbReference type="GO" id="GO:0000155">
    <property type="term" value="F:phosphorelay sensor kinase activity"/>
    <property type="evidence" value="ECO:0007669"/>
    <property type="project" value="InterPro"/>
</dbReference>
<dbReference type="InterPro" id="IPR003594">
    <property type="entry name" value="HATPase_dom"/>
</dbReference>
<evidence type="ECO:0000256" key="6">
    <source>
        <dbReference type="ARBA" id="ARBA00022840"/>
    </source>
</evidence>
<dbReference type="GO" id="GO:0005524">
    <property type="term" value="F:ATP binding"/>
    <property type="evidence" value="ECO:0007669"/>
    <property type="project" value="UniProtKB-KW"/>
</dbReference>
<evidence type="ECO:0000313" key="12">
    <source>
        <dbReference type="Proteomes" id="UP001057580"/>
    </source>
</evidence>
<dbReference type="GO" id="GO:0030295">
    <property type="term" value="F:protein kinase activator activity"/>
    <property type="evidence" value="ECO:0007669"/>
    <property type="project" value="TreeGrafter"/>
</dbReference>
<keyword evidence="5" id="KW-0418">Kinase</keyword>
<evidence type="ECO:0000256" key="5">
    <source>
        <dbReference type="ARBA" id="ARBA00022777"/>
    </source>
</evidence>
<dbReference type="SUPFAM" id="SSF47384">
    <property type="entry name" value="Homodimeric domain of signal transducing histidine kinase"/>
    <property type="match status" value="1"/>
</dbReference>
<dbReference type="Gene3D" id="3.30.450.20">
    <property type="entry name" value="PAS domain"/>
    <property type="match status" value="1"/>
</dbReference>
<keyword evidence="9" id="KW-0472">Membrane</keyword>
<evidence type="ECO:0000256" key="3">
    <source>
        <dbReference type="ARBA" id="ARBA00022679"/>
    </source>
</evidence>
<evidence type="ECO:0000259" key="10">
    <source>
        <dbReference type="PROSITE" id="PS50109"/>
    </source>
</evidence>
<dbReference type="SMART" id="SM00388">
    <property type="entry name" value="HisKA"/>
    <property type="match status" value="1"/>
</dbReference>
<dbReference type="PANTHER" id="PTHR42878">
    <property type="entry name" value="TWO-COMPONENT HISTIDINE KINASE"/>
    <property type="match status" value="1"/>
</dbReference>
<dbReference type="InterPro" id="IPR036890">
    <property type="entry name" value="HATPase_C_sf"/>
</dbReference>